<dbReference type="Proteomes" id="UP000054396">
    <property type="component" value="Unassembled WGS sequence"/>
</dbReference>
<dbReference type="AlphaFoldDB" id="A0A0W7WH20"/>
<dbReference type="InterPro" id="IPR043133">
    <property type="entry name" value="GTP-CH-I_C/QueF"/>
</dbReference>
<comment type="caution">
    <text evidence="2">The sequence shown here is derived from an EMBL/GenBank/DDBJ whole genome shotgun (WGS) entry which is preliminary data.</text>
</comment>
<name>A0A0W7WH20_9RHOB</name>
<accession>A0A0W7WH20</accession>
<dbReference type="GO" id="GO:0006760">
    <property type="term" value="P:folic acid-containing compound metabolic process"/>
    <property type="evidence" value="ECO:0007669"/>
    <property type="project" value="InterPro"/>
</dbReference>
<dbReference type="OrthoDB" id="7594733at2"/>
<feature type="domain" description="Dihydroneopterin aldolase/epimerase" evidence="1">
    <location>
        <begin position="7"/>
        <end position="118"/>
    </location>
</feature>
<keyword evidence="3" id="KW-1185">Reference proteome</keyword>
<dbReference type="Gene3D" id="3.30.1130.10">
    <property type="match status" value="1"/>
</dbReference>
<dbReference type="InterPro" id="IPR006157">
    <property type="entry name" value="FolB_dom"/>
</dbReference>
<organism evidence="2 3">
    <name type="scientific">Pseudoponticoccus marisrubri</name>
    <dbReference type="NCBI Taxonomy" id="1685382"/>
    <lineage>
        <taxon>Bacteria</taxon>
        <taxon>Pseudomonadati</taxon>
        <taxon>Pseudomonadota</taxon>
        <taxon>Alphaproteobacteria</taxon>
        <taxon>Rhodobacterales</taxon>
        <taxon>Roseobacteraceae</taxon>
        <taxon>Pseudoponticoccus</taxon>
    </lineage>
</organism>
<dbReference type="SMART" id="SM00905">
    <property type="entry name" value="FolB"/>
    <property type="match status" value="1"/>
</dbReference>
<protein>
    <recommendedName>
        <fullName evidence="1">Dihydroneopterin aldolase/epimerase domain-containing protein</fullName>
    </recommendedName>
</protein>
<dbReference type="RefSeq" id="WP_058863173.1">
    <property type="nucleotide sequence ID" value="NZ_LPXO01000010.1"/>
</dbReference>
<reference evidence="2 3" key="1">
    <citation type="submission" date="2015-12" db="EMBL/GenBank/DDBJ databases">
        <authorList>
            <person name="Shamseldin A."/>
            <person name="Moawad H."/>
            <person name="Abd El-Rahim W.M."/>
            <person name="Sadowsky M.J."/>
        </authorList>
    </citation>
    <scope>NUCLEOTIDE SEQUENCE [LARGE SCALE GENOMIC DNA]</scope>
    <source>
        <strain evidence="2 3">SJ5A-1</strain>
    </source>
</reference>
<dbReference type="STRING" id="1685382.AVJ23_15785"/>
<evidence type="ECO:0000313" key="2">
    <source>
        <dbReference type="EMBL" id="KUF09898.1"/>
    </source>
</evidence>
<sequence length="132" mass="14215">MTRHSTVDLSDLALQTEIGTYGPGDVVPDTHLLDLTLTLDPGFVLVPGDGMEHVFDYDPLIAEIDRLARDGPYETQEWLMTRIAAACARHPEITAIDLRLRKRPVLNGSGTLGMRLVLEGAPLAALARGGAG</sequence>
<proteinExistence type="predicted"/>
<dbReference type="Pfam" id="PF02152">
    <property type="entry name" value="FolB"/>
    <property type="match status" value="1"/>
</dbReference>
<evidence type="ECO:0000313" key="3">
    <source>
        <dbReference type="Proteomes" id="UP000054396"/>
    </source>
</evidence>
<evidence type="ECO:0000259" key="1">
    <source>
        <dbReference type="SMART" id="SM00905"/>
    </source>
</evidence>
<dbReference type="GO" id="GO:0004150">
    <property type="term" value="F:dihydroneopterin aldolase activity"/>
    <property type="evidence" value="ECO:0007669"/>
    <property type="project" value="InterPro"/>
</dbReference>
<dbReference type="SUPFAM" id="SSF55620">
    <property type="entry name" value="Tetrahydrobiopterin biosynthesis enzymes-like"/>
    <property type="match status" value="1"/>
</dbReference>
<dbReference type="EMBL" id="LPXO01000010">
    <property type="protein sequence ID" value="KUF09898.1"/>
    <property type="molecule type" value="Genomic_DNA"/>
</dbReference>
<gene>
    <name evidence="2" type="ORF">AVJ23_15785</name>
</gene>